<reference evidence="2" key="1">
    <citation type="submission" date="2017-11" db="EMBL/GenBank/DDBJ databases">
        <authorList>
            <person name="Lima N.C."/>
            <person name="Parody-Merino A.M."/>
            <person name="Battley P.F."/>
            <person name="Fidler A.E."/>
            <person name="Prosdocimi F."/>
        </authorList>
    </citation>
    <scope>NUCLEOTIDE SEQUENCE [LARGE SCALE GENOMIC DNA]</scope>
</reference>
<gene>
    <name evidence="1" type="ORF">llap_14242</name>
</gene>
<name>A0A2I0TNT9_LIMLA</name>
<keyword evidence="2" id="KW-1185">Reference proteome</keyword>
<dbReference type="AlphaFoldDB" id="A0A2I0TNT9"/>
<protein>
    <recommendedName>
        <fullName evidence="3">Integrase zinc-binding domain-containing protein</fullName>
    </recommendedName>
</protein>
<organism evidence="1 2">
    <name type="scientific">Limosa lapponica baueri</name>
    <dbReference type="NCBI Taxonomy" id="1758121"/>
    <lineage>
        <taxon>Eukaryota</taxon>
        <taxon>Metazoa</taxon>
        <taxon>Chordata</taxon>
        <taxon>Craniata</taxon>
        <taxon>Vertebrata</taxon>
        <taxon>Euteleostomi</taxon>
        <taxon>Archelosauria</taxon>
        <taxon>Archosauria</taxon>
        <taxon>Dinosauria</taxon>
        <taxon>Saurischia</taxon>
        <taxon>Theropoda</taxon>
        <taxon>Coelurosauria</taxon>
        <taxon>Aves</taxon>
        <taxon>Neognathae</taxon>
        <taxon>Neoaves</taxon>
        <taxon>Charadriiformes</taxon>
        <taxon>Scolopacidae</taxon>
        <taxon>Limosa</taxon>
    </lineage>
</organism>
<evidence type="ECO:0000313" key="1">
    <source>
        <dbReference type="EMBL" id="PKU35458.1"/>
    </source>
</evidence>
<sequence length="165" mass="18707">MGNPSRPGILEVIIDWPESKDFGTSSEEEIENLVIKVHRIDSHVPESWAAEEHQNNQQVDRAAKIGVAQVDLDWQHKGELLIVWWAHDTSGHQGRNAPYRWAHDQGVDLTMDTIAQAIHECETCTAIKQAKQFVTVWARLANDKMTDALPHLSLQGEEEQSLRDL</sequence>
<proteinExistence type="predicted"/>
<dbReference type="OrthoDB" id="9220176at2759"/>
<dbReference type="EMBL" id="KZ508248">
    <property type="protein sequence ID" value="PKU35458.1"/>
    <property type="molecule type" value="Genomic_DNA"/>
</dbReference>
<accession>A0A2I0TNT9</accession>
<evidence type="ECO:0008006" key="3">
    <source>
        <dbReference type="Google" id="ProtNLM"/>
    </source>
</evidence>
<evidence type="ECO:0000313" key="2">
    <source>
        <dbReference type="Proteomes" id="UP000233556"/>
    </source>
</evidence>
<reference evidence="2" key="2">
    <citation type="submission" date="2017-12" db="EMBL/GenBank/DDBJ databases">
        <title>Genome sequence of the Bar-tailed Godwit (Limosa lapponica baueri).</title>
        <authorList>
            <person name="Lima N.C.B."/>
            <person name="Parody-Merino A.M."/>
            <person name="Battley P.F."/>
            <person name="Fidler A.E."/>
            <person name="Prosdocimi F."/>
        </authorList>
    </citation>
    <scope>NUCLEOTIDE SEQUENCE [LARGE SCALE GENOMIC DNA]</scope>
</reference>
<dbReference type="Proteomes" id="UP000233556">
    <property type="component" value="Unassembled WGS sequence"/>
</dbReference>